<dbReference type="PROSITE" id="PS01180">
    <property type="entry name" value="CUB"/>
    <property type="match status" value="1"/>
</dbReference>
<dbReference type="Gene3D" id="2.60.120.290">
    <property type="entry name" value="Spermadhesin, CUB domain"/>
    <property type="match status" value="1"/>
</dbReference>
<evidence type="ECO:0000256" key="1">
    <source>
        <dbReference type="ARBA" id="ARBA00022737"/>
    </source>
</evidence>
<comment type="caution">
    <text evidence="3">Lacks conserved residue(s) required for the propagation of feature annotation.</text>
</comment>
<feature type="domain" description="CUB" evidence="4">
    <location>
        <begin position="29"/>
        <end position="160"/>
    </location>
</feature>
<dbReference type="PANTHER" id="PTHR24251">
    <property type="entry name" value="OVOCHYMASE-RELATED"/>
    <property type="match status" value="1"/>
</dbReference>
<dbReference type="InterPro" id="IPR035914">
    <property type="entry name" value="Sperma_CUB_dom_sf"/>
</dbReference>
<dbReference type="CDD" id="cd00041">
    <property type="entry name" value="CUB"/>
    <property type="match status" value="1"/>
</dbReference>
<comment type="caution">
    <text evidence="5">The sequence shown here is derived from an EMBL/GenBank/DDBJ whole genome shotgun (WGS) entry which is preliminary data.</text>
</comment>
<evidence type="ECO:0000259" key="4">
    <source>
        <dbReference type="PROSITE" id="PS01180"/>
    </source>
</evidence>
<reference evidence="5 6" key="1">
    <citation type="submission" date="2021-06" db="EMBL/GenBank/DDBJ databases">
        <title>Caerostris darwini draft genome.</title>
        <authorList>
            <person name="Kono N."/>
            <person name="Arakawa K."/>
        </authorList>
    </citation>
    <scope>NUCLEOTIDE SEQUENCE [LARGE SCALE GENOMIC DNA]</scope>
</reference>
<keyword evidence="6" id="KW-1185">Reference proteome</keyword>
<gene>
    <name evidence="5" type="primary">AVEN_246603_1</name>
    <name evidence="5" type="ORF">CDAR_232861</name>
</gene>
<evidence type="ECO:0000313" key="6">
    <source>
        <dbReference type="Proteomes" id="UP001054837"/>
    </source>
</evidence>
<dbReference type="InterPro" id="IPR000859">
    <property type="entry name" value="CUB_dom"/>
</dbReference>
<dbReference type="EMBL" id="BPLQ01008859">
    <property type="protein sequence ID" value="GIY39950.1"/>
    <property type="molecule type" value="Genomic_DNA"/>
</dbReference>
<evidence type="ECO:0000256" key="3">
    <source>
        <dbReference type="PROSITE-ProRule" id="PRU00059"/>
    </source>
</evidence>
<dbReference type="SUPFAM" id="SSF49854">
    <property type="entry name" value="Spermadhesin, CUB domain"/>
    <property type="match status" value="1"/>
</dbReference>
<protein>
    <submittedName>
        <fullName evidence="5">CUB domain-containing protein</fullName>
    </submittedName>
</protein>
<evidence type="ECO:0000313" key="5">
    <source>
        <dbReference type="EMBL" id="GIY39950.1"/>
    </source>
</evidence>
<proteinExistence type="predicted"/>
<dbReference type="Pfam" id="PF00431">
    <property type="entry name" value="CUB"/>
    <property type="match status" value="1"/>
</dbReference>
<dbReference type="SMART" id="SM00042">
    <property type="entry name" value="CUB"/>
    <property type="match status" value="1"/>
</dbReference>
<keyword evidence="2" id="KW-1015">Disulfide bond</keyword>
<dbReference type="PANTHER" id="PTHR24251:SF49">
    <property type="entry name" value="DELETED IN MALIGNANT BRAIN TUMORS 1 PROTEIN"/>
    <property type="match status" value="1"/>
</dbReference>
<keyword evidence="1" id="KW-0677">Repeat</keyword>
<organism evidence="5 6">
    <name type="scientific">Caerostris darwini</name>
    <dbReference type="NCBI Taxonomy" id="1538125"/>
    <lineage>
        <taxon>Eukaryota</taxon>
        <taxon>Metazoa</taxon>
        <taxon>Ecdysozoa</taxon>
        <taxon>Arthropoda</taxon>
        <taxon>Chelicerata</taxon>
        <taxon>Arachnida</taxon>
        <taxon>Araneae</taxon>
        <taxon>Araneomorphae</taxon>
        <taxon>Entelegynae</taxon>
        <taxon>Araneoidea</taxon>
        <taxon>Araneidae</taxon>
        <taxon>Caerostris</taxon>
    </lineage>
</organism>
<sequence length="231" mass="26255">MFLLNSFLIEGLVAETIPPPRSTGNVSNCGGTVTGVGGVIVSPGFPYYFPKDVECIWLLRVDYHMKIYIRVLKMQLYGSIANCQEAEMTLYDGYSSISFNPKVLQKYCGDLRYFKNVEEQTHLSARNRLLLRFKTSAAQIMKGEDLDKNAVGFKIVWTAVDFKTEAGQVFHCCFRKPCGIAFPSLFIFLFFQQQFDQRAERDGTCDLKVVAFFSVEEYENTVFPNKCSLCP</sequence>
<name>A0AAV4T5A8_9ARAC</name>
<dbReference type="AlphaFoldDB" id="A0AAV4T5A8"/>
<evidence type="ECO:0000256" key="2">
    <source>
        <dbReference type="ARBA" id="ARBA00023157"/>
    </source>
</evidence>
<accession>A0AAV4T5A8</accession>
<dbReference type="Proteomes" id="UP001054837">
    <property type="component" value="Unassembled WGS sequence"/>
</dbReference>